<dbReference type="PANTHER" id="PTHR40050">
    <property type="entry name" value="INNER SPORE COAT PROTEIN H"/>
    <property type="match status" value="1"/>
</dbReference>
<dbReference type="PANTHER" id="PTHR40050:SF1">
    <property type="entry name" value="INNER SPORE COAT PROTEIN H"/>
    <property type="match status" value="1"/>
</dbReference>
<dbReference type="Proteomes" id="UP001316384">
    <property type="component" value="Chromosome"/>
</dbReference>
<name>A0ABY5KNT8_9CELL</name>
<dbReference type="InterPro" id="IPR014867">
    <property type="entry name" value="Spore_coat_CotH_CotH2/3/7"/>
</dbReference>
<keyword evidence="2" id="KW-0418">Kinase</keyword>
<dbReference type="GO" id="GO:0016301">
    <property type="term" value="F:kinase activity"/>
    <property type="evidence" value="ECO:0007669"/>
    <property type="project" value="UniProtKB-KW"/>
</dbReference>
<dbReference type="Pfam" id="PF08757">
    <property type="entry name" value="CotH"/>
    <property type="match status" value="1"/>
</dbReference>
<feature type="region of interest" description="Disordered" evidence="1">
    <location>
        <begin position="127"/>
        <end position="215"/>
    </location>
</feature>
<keyword evidence="2" id="KW-0808">Transferase</keyword>
<gene>
    <name evidence="2" type="ORF">NP048_16845</name>
</gene>
<reference evidence="2 3" key="1">
    <citation type="submission" date="2022-07" db="EMBL/GenBank/DDBJ databases">
        <title>Novel species in genus cellulomonas.</title>
        <authorList>
            <person name="Ye L."/>
        </authorList>
    </citation>
    <scope>NUCLEOTIDE SEQUENCE [LARGE SCALE GENOMIC DNA]</scope>
    <source>
        <strain evidence="3">zg-B89</strain>
    </source>
</reference>
<keyword evidence="3" id="KW-1185">Reference proteome</keyword>
<feature type="region of interest" description="Disordered" evidence="1">
    <location>
        <begin position="425"/>
        <end position="449"/>
    </location>
</feature>
<feature type="compositionally biased region" description="Gly residues" evidence="1">
    <location>
        <begin position="426"/>
        <end position="449"/>
    </location>
</feature>
<proteinExistence type="predicted"/>
<dbReference type="EMBL" id="CP101987">
    <property type="protein sequence ID" value="UUI71439.1"/>
    <property type="molecule type" value="Genomic_DNA"/>
</dbReference>
<feature type="compositionally biased region" description="Gly residues" evidence="1">
    <location>
        <begin position="141"/>
        <end position="207"/>
    </location>
</feature>
<evidence type="ECO:0000313" key="3">
    <source>
        <dbReference type="Proteomes" id="UP001316384"/>
    </source>
</evidence>
<evidence type="ECO:0000313" key="2">
    <source>
        <dbReference type="EMBL" id="UUI71439.1"/>
    </source>
</evidence>
<organism evidence="2 3">
    <name type="scientific">Cellulomonas xiejunii</name>
    <dbReference type="NCBI Taxonomy" id="2968083"/>
    <lineage>
        <taxon>Bacteria</taxon>
        <taxon>Bacillati</taxon>
        <taxon>Actinomycetota</taxon>
        <taxon>Actinomycetes</taxon>
        <taxon>Micrococcales</taxon>
        <taxon>Cellulomonadaceae</taxon>
        <taxon>Cellulomonas</taxon>
    </lineage>
</organism>
<protein>
    <submittedName>
        <fullName evidence="2">CotH kinase family protein</fullName>
    </submittedName>
</protein>
<accession>A0ABY5KNT8</accession>
<sequence length="526" mass="54540">MSRADLRRRLPVPLRQHWKPLAAGLAGIAVALTVFGDVTIRPYSTSTAAVPDEERVTEDVAGTVDLFDNTVHHEIALSYSQDDYDRMLDAYFTEGEKEWMAADITIDGTTIESAAVRLKGNSTLSSLVDGREGSATQGERAPGGLGGMGGGQMPGGGGQMPQRPGGGGQMPQLPGGGGQMPQLPGGGGQMPQLPGGGGGGPAGGFAGPGVSLSTQEPEDLPLLVSFDENRPGRAYQGMTELAIRPASAAAASSLNEAVALELTKQSGQPTQDYAFTTYAVNDRPTTTRLVVQNPDPQYAAGLEGDGVLYKVLSTSSFTYQGDDQTAYADDFTQVNLRGSQDLQPIVSFLEWLDGASDEEFAQELDQWVDVESFATYLATQDVLKNMDTISGPGRNAYLYLDLGTGLISVVAWDLNLALGGMSMPGTTGGPGGGDGSARPGAQGGGRARGGMSGNTLVTRFEASADFSALVDAALAGLQAEWLDSGQASLLVEEVASRVPVTDAVDQATIDADAQAVVSRLVGDDAP</sequence>
<dbReference type="RefSeq" id="WP_227575277.1">
    <property type="nucleotide sequence ID" value="NZ_CP101987.1"/>
</dbReference>
<evidence type="ECO:0000256" key="1">
    <source>
        <dbReference type="SAM" id="MobiDB-lite"/>
    </source>
</evidence>